<name>A0A645FXL6_9ZZZZ</name>
<organism evidence="1">
    <name type="scientific">bioreactor metagenome</name>
    <dbReference type="NCBI Taxonomy" id="1076179"/>
    <lineage>
        <taxon>unclassified sequences</taxon>
        <taxon>metagenomes</taxon>
        <taxon>ecological metagenomes</taxon>
    </lineage>
</organism>
<dbReference type="AlphaFoldDB" id="A0A645FXL6"/>
<proteinExistence type="predicted"/>
<gene>
    <name evidence="1" type="ORF">SDC9_165812</name>
</gene>
<dbReference type="EMBL" id="VSSQ01065783">
    <property type="protein sequence ID" value="MPN18452.1"/>
    <property type="molecule type" value="Genomic_DNA"/>
</dbReference>
<sequence length="46" mass="5054">MKRNSVIAGQAGENDTIQQIRRSIVKQGKVEIQFQSIPVIACEVIG</sequence>
<evidence type="ECO:0000313" key="1">
    <source>
        <dbReference type="EMBL" id="MPN18452.1"/>
    </source>
</evidence>
<accession>A0A645FXL6</accession>
<reference evidence="1" key="1">
    <citation type="submission" date="2019-08" db="EMBL/GenBank/DDBJ databases">
        <authorList>
            <person name="Kucharzyk K."/>
            <person name="Murdoch R.W."/>
            <person name="Higgins S."/>
            <person name="Loffler F."/>
        </authorList>
    </citation>
    <scope>NUCLEOTIDE SEQUENCE</scope>
</reference>
<protein>
    <submittedName>
        <fullName evidence="1">Uncharacterized protein</fullName>
    </submittedName>
</protein>
<comment type="caution">
    <text evidence="1">The sequence shown here is derived from an EMBL/GenBank/DDBJ whole genome shotgun (WGS) entry which is preliminary data.</text>
</comment>